<accession>A0A518GF47</accession>
<feature type="repeat" description="TPR" evidence="4">
    <location>
        <begin position="289"/>
        <end position="322"/>
    </location>
</feature>
<dbReference type="InterPro" id="IPR039565">
    <property type="entry name" value="BamD-like"/>
</dbReference>
<dbReference type="PANTHER" id="PTHR45586:SF1">
    <property type="entry name" value="LIPOPOLYSACCHARIDE ASSEMBLY PROTEIN B"/>
    <property type="match status" value="1"/>
</dbReference>
<evidence type="ECO:0000256" key="4">
    <source>
        <dbReference type="PROSITE-ProRule" id="PRU00339"/>
    </source>
</evidence>
<proteinExistence type="predicted"/>
<dbReference type="Pfam" id="PF13525">
    <property type="entry name" value="YfiO"/>
    <property type="match status" value="2"/>
</dbReference>
<name>A0A518GF47_9BACT</name>
<keyword evidence="7" id="KW-1185">Reference proteome</keyword>
<evidence type="ECO:0000313" key="6">
    <source>
        <dbReference type="EMBL" id="QDV27178.1"/>
    </source>
</evidence>
<dbReference type="SUPFAM" id="SSF48452">
    <property type="entry name" value="TPR-like"/>
    <property type="match status" value="6"/>
</dbReference>
<evidence type="ECO:0000256" key="3">
    <source>
        <dbReference type="ARBA" id="ARBA00022803"/>
    </source>
</evidence>
<keyword evidence="1" id="KW-0732">Signal</keyword>
<dbReference type="Pfam" id="PF13432">
    <property type="entry name" value="TPR_16"/>
    <property type="match status" value="5"/>
</dbReference>
<feature type="repeat" description="TPR" evidence="4">
    <location>
        <begin position="326"/>
        <end position="359"/>
    </location>
</feature>
<feature type="repeat" description="TPR" evidence="4">
    <location>
        <begin position="843"/>
        <end position="876"/>
    </location>
</feature>
<dbReference type="PROSITE" id="PS50005">
    <property type="entry name" value="TPR"/>
    <property type="match status" value="4"/>
</dbReference>
<gene>
    <name evidence="6" type="ORF">Q31a_55660</name>
</gene>
<dbReference type="InterPro" id="IPR051012">
    <property type="entry name" value="CellSynth/LPSAsmb/PSIAsmb"/>
</dbReference>
<keyword evidence="3 4" id="KW-0802">TPR repeat</keyword>
<reference evidence="6 7" key="1">
    <citation type="submission" date="2019-02" db="EMBL/GenBank/DDBJ databases">
        <title>Deep-cultivation of Planctomycetes and their phenomic and genomic characterization uncovers novel biology.</title>
        <authorList>
            <person name="Wiegand S."/>
            <person name="Jogler M."/>
            <person name="Boedeker C."/>
            <person name="Pinto D."/>
            <person name="Vollmers J."/>
            <person name="Rivas-Marin E."/>
            <person name="Kohn T."/>
            <person name="Peeters S.H."/>
            <person name="Heuer A."/>
            <person name="Rast P."/>
            <person name="Oberbeckmann S."/>
            <person name="Bunk B."/>
            <person name="Jeske O."/>
            <person name="Meyerdierks A."/>
            <person name="Storesund J.E."/>
            <person name="Kallscheuer N."/>
            <person name="Luecker S."/>
            <person name="Lage O.M."/>
            <person name="Pohl T."/>
            <person name="Merkel B.J."/>
            <person name="Hornburger P."/>
            <person name="Mueller R.-W."/>
            <person name="Bruemmer F."/>
            <person name="Labrenz M."/>
            <person name="Spormann A.M."/>
            <person name="Op den Camp H."/>
            <person name="Overmann J."/>
            <person name="Amann R."/>
            <person name="Jetten M.S.M."/>
            <person name="Mascher T."/>
            <person name="Medema M.H."/>
            <person name="Devos D.P."/>
            <person name="Kaster A.-K."/>
            <person name="Ovreas L."/>
            <person name="Rohde M."/>
            <person name="Galperin M.Y."/>
            <person name="Jogler C."/>
        </authorList>
    </citation>
    <scope>NUCLEOTIDE SEQUENCE [LARGE SCALE GENOMIC DNA]</scope>
    <source>
        <strain evidence="6 7">Q31a</strain>
    </source>
</reference>
<evidence type="ECO:0000259" key="5">
    <source>
        <dbReference type="Pfam" id="PF13525"/>
    </source>
</evidence>
<dbReference type="KEGG" id="ahel:Q31a_55660"/>
<dbReference type="SMART" id="SM00028">
    <property type="entry name" value="TPR"/>
    <property type="match status" value="17"/>
</dbReference>
<keyword evidence="2" id="KW-0677">Repeat</keyword>
<evidence type="ECO:0000256" key="1">
    <source>
        <dbReference type="ARBA" id="ARBA00022729"/>
    </source>
</evidence>
<dbReference type="EMBL" id="CP036298">
    <property type="protein sequence ID" value="QDV27178.1"/>
    <property type="molecule type" value="Genomic_DNA"/>
</dbReference>
<dbReference type="Gene3D" id="1.25.40.10">
    <property type="entry name" value="Tetratricopeptide repeat domain"/>
    <property type="match status" value="8"/>
</dbReference>
<feature type="repeat" description="TPR" evidence="4">
    <location>
        <begin position="732"/>
        <end position="765"/>
    </location>
</feature>
<dbReference type="InterPro" id="IPR011990">
    <property type="entry name" value="TPR-like_helical_dom_sf"/>
</dbReference>
<evidence type="ECO:0000313" key="7">
    <source>
        <dbReference type="Proteomes" id="UP000318017"/>
    </source>
</evidence>
<dbReference type="Proteomes" id="UP000318017">
    <property type="component" value="Chromosome"/>
</dbReference>
<dbReference type="InterPro" id="IPR019734">
    <property type="entry name" value="TPR_rpt"/>
</dbReference>
<organism evidence="6 7">
    <name type="scientific">Aureliella helgolandensis</name>
    <dbReference type="NCBI Taxonomy" id="2527968"/>
    <lineage>
        <taxon>Bacteria</taxon>
        <taxon>Pseudomonadati</taxon>
        <taxon>Planctomycetota</taxon>
        <taxon>Planctomycetia</taxon>
        <taxon>Pirellulales</taxon>
        <taxon>Pirellulaceae</taxon>
        <taxon>Aureliella</taxon>
    </lineage>
</organism>
<feature type="domain" description="Outer membrane lipoprotein BamD-like" evidence="5">
    <location>
        <begin position="669"/>
        <end position="813"/>
    </location>
</feature>
<dbReference type="Pfam" id="PF13174">
    <property type="entry name" value="TPR_6"/>
    <property type="match status" value="1"/>
</dbReference>
<feature type="domain" description="Outer membrane lipoprotein BamD-like" evidence="5">
    <location>
        <begin position="475"/>
        <end position="644"/>
    </location>
</feature>
<evidence type="ECO:0000256" key="2">
    <source>
        <dbReference type="ARBA" id="ARBA00022737"/>
    </source>
</evidence>
<dbReference type="RefSeq" id="WP_145084163.1">
    <property type="nucleotide sequence ID" value="NZ_CP036298.1"/>
</dbReference>
<dbReference type="PANTHER" id="PTHR45586">
    <property type="entry name" value="TPR REPEAT-CONTAINING PROTEIN PA4667"/>
    <property type="match status" value="1"/>
</dbReference>
<protein>
    <submittedName>
        <fullName evidence="6">Tol-pal system protein YbgF</fullName>
    </submittedName>
</protein>
<sequence length="1101" mass="122959">MAVNTYPSTHHSLLVHSLLSLLGCWVSLGSMGSLRAQDSDQAAAGQASNRRAIAYYSDAASFQNSGAHKLAIEEWHKLLKEFPDDPLASKAWHYLGVCAIQLTPPNYPEAIDAFTRALQDKKLEIREESLINLSWCQFTQARQAPAGSPAQRAGLEAARDSLTTFLRSYGEGSHLDQAQFYLGEIEYSLGNTQNAIKHYNALLDNKALTQSSLRPEARYAVAVAYEEQELLNQAQKNYQQFATEHADHRLVGEVRVRLADLLLRDGKSAEAEELLSQINTAPGQSKMADYALLRMGYAVGQQGDTEKAAGYYSQLLKQFPESKHAATAALSLGQILFQKGQLEQAQEQFRSILAAQDNQSAEAAHWLATTLLKQGEPQQAVTMIEESLKWATATPSATSLKMDLADALYAQPDQLEKAQETYESIAIDSPKDPLAPRATYNAAFAALQRGLHADARRLAESFLGKYPQDPLRNDVAYIAAEALLQQGEHAAAAQAYAKLREADPENPTYQLWTLRLGMAYYLDGEYPSAIELLKSDMTTFETPAQNAEAQFIVGASLLYQEEFPAAIEQLTASHQTDDAWVSADEVLLLLAEAHQRNKDDAAAKQTLQSLLKKYPNSRLKSQVDYKLAQLSAAMSHFEEAIEGYRRIVQDPQAPQYHNFASYGIVWCLMQQDNYQAALDALTPLLEKRLTDSIGSEARLAHGVCLRKVGETEDAIAALQEYIESQPSAKSLSNARYELGLAYTELRQWDAATTQFEAILAETPDYPAMDKVLYELGWNYQDKGEAATGAKYFNRLVQDFPQSSFVGDATYMLAQQQYDSADYANSAQTYQAVLSSTQDPTLIEKATYKLGWSHFQQERFPQAASSFQSQVEQAPNGPLAVDALFMRAECDFKQEQFDAAAKGYQAAREKLEASTNTAASAQVRTLIYLHAAQCFRELKEWEQCETWLKIVLEQHAESPYMPTALYEMGYCKQNQGQVEEALKYYAEVANNYRDELAARSRFMMGEVYFSQRDFVKAIPEFQRVMFGFGGERAPEDIKNWQAKSAFEAARCSEVLLESLKGNGRQKIIQTAQEFYNFIVEKHAQHDLAAKAQTRLGDLKKLR</sequence>
<dbReference type="OrthoDB" id="9757961at2"/>
<dbReference type="AlphaFoldDB" id="A0A518GF47"/>